<organism evidence="3 4">
    <name type="scientific">Ruminococcus champanellensis (strain DSM 18848 / JCM 17042 / KCTC 15320 / 18P13)</name>
    <dbReference type="NCBI Taxonomy" id="213810"/>
    <lineage>
        <taxon>Bacteria</taxon>
        <taxon>Bacillati</taxon>
        <taxon>Bacillota</taxon>
        <taxon>Clostridia</taxon>
        <taxon>Eubacteriales</taxon>
        <taxon>Oscillospiraceae</taxon>
        <taxon>Ruminococcus</taxon>
    </lineage>
</organism>
<dbReference type="RefSeq" id="WP_015558683.1">
    <property type="nucleotide sequence ID" value="NC_021039.1"/>
</dbReference>
<keyword evidence="1" id="KW-0238">DNA-binding</keyword>
<evidence type="ECO:0000256" key="1">
    <source>
        <dbReference type="ARBA" id="ARBA00023125"/>
    </source>
</evidence>
<protein>
    <submittedName>
        <fullName evidence="3">Predicted transcriptional regulators</fullName>
    </submittedName>
</protein>
<dbReference type="InterPro" id="IPR001387">
    <property type="entry name" value="Cro/C1-type_HTH"/>
</dbReference>
<dbReference type="PANTHER" id="PTHR46558">
    <property type="entry name" value="TRACRIPTIONAL REGULATORY PROTEIN-RELATED-RELATED"/>
    <property type="match status" value="1"/>
</dbReference>
<sequence>MDFDLKGIGNKIRQLRKENKLTQAQLAAVCYINRSSIGLYENGLREPSAGTIAYLAKYFNVSVDYLLGVDECKQRNNIDMQTKLYKIGKEHELLKERIETLDAQMILVMNALRAQTKKG</sequence>
<dbReference type="GeneID" id="83156408"/>
<accession>D4LDT2</accession>
<reference evidence="3" key="2">
    <citation type="submission" date="2010-03" db="EMBL/GenBank/DDBJ databases">
        <authorList>
            <person name="Pajon A."/>
        </authorList>
    </citation>
    <scope>NUCLEOTIDE SEQUENCE</scope>
    <source>
        <strain evidence="3">Type strain: 18P13</strain>
    </source>
</reference>
<dbReference type="PROSITE" id="PS50943">
    <property type="entry name" value="HTH_CROC1"/>
    <property type="match status" value="1"/>
</dbReference>
<gene>
    <name evidence="3" type="ordered locus">RUM_17040</name>
</gene>
<dbReference type="Proteomes" id="UP000007054">
    <property type="component" value="Chromosome"/>
</dbReference>
<dbReference type="STRING" id="213810.RUM_17040"/>
<dbReference type="Pfam" id="PF01381">
    <property type="entry name" value="HTH_3"/>
    <property type="match status" value="1"/>
</dbReference>
<dbReference type="PANTHER" id="PTHR46558:SF11">
    <property type="entry name" value="HTH-TYPE TRANSCRIPTIONAL REGULATOR XRE"/>
    <property type="match status" value="1"/>
</dbReference>
<dbReference type="KEGG" id="rch:RUM_17040"/>
<dbReference type="EMBL" id="FP929052">
    <property type="protein sequence ID" value="CBL17777.1"/>
    <property type="molecule type" value="Genomic_DNA"/>
</dbReference>
<dbReference type="AlphaFoldDB" id="D4LDT2"/>
<dbReference type="SMART" id="SM00530">
    <property type="entry name" value="HTH_XRE"/>
    <property type="match status" value="1"/>
</dbReference>
<dbReference type="GO" id="GO:0003677">
    <property type="term" value="F:DNA binding"/>
    <property type="evidence" value="ECO:0007669"/>
    <property type="project" value="UniProtKB-KW"/>
</dbReference>
<evidence type="ECO:0000313" key="4">
    <source>
        <dbReference type="Proteomes" id="UP000007054"/>
    </source>
</evidence>
<feature type="domain" description="HTH cro/C1-type" evidence="2">
    <location>
        <begin position="12"/>
        <end position="66"/>
    </location>
</feature>
<proteinExistence type="predicted"/>
<dbReference type="SUPFAM" id="SSF47413">
    <property type="entry name" value="lambda repressor-like DNA-binding domains"/>
    <property type="match status" value="1"/>
</dbReference>
<keyword evidence="4" id="KW-1185">Reference proteome</keyword>
<evidence type="ECO:0000259" key="2">
    <source>
        <dbReference type="PROSITE" id="PS50943"/>
    </source>
</evidence>
<name>D4LDT2_RUMC1</name>
<dbReference type="InterPro" id="IPR010982">
    <property type="entry name" value="Lambda_DNA-bd_dom_sf"/>
</dbReference>
<dbReference type="CDD" id="cd00093">
    <property type="entry name" value="HTH_XRE"/>
    <property type="match status" value="1"/>
</dbReference>
<dbReference type="Gene3D" id="1.10.260.40">
    <property type="entry name" value="lambda repressor-like DNA-binding domains"/>
    <property type="match status" value="1"/>
</dbReference>
<dbReference type="HOGENOM" id="CLU_066192_4_4_9"/>
<evidence type="ECO:0000313" key="3">
    <source>
        <dbReference type="EMBL" id="CBL17777.1"/>
    </source>
</evidence>
<reference evidence="3" key="1">
    <citation type="submission" date="2010-03" db="EMBL/GenBank/DDBJ databases">
        <title>The genome sequence of Ruminococcus sp. 18P13.</title>
        <authorList>
            <consortium name="metaHIT consortium -- http://www.metahit.eu/"/>
            <person name="Pajon A."/>
            <person name="Turner K."/>
            <person name="Parkhill J."/>
            <person name="Bernalier A."/>
        </authorList>
    </citation>
    <scope>NUCLEOTIDE SEQUENCE [LARGE SCALE GENOMIC DNA]</scope>
    <source>
        <strain evidence="3">Type strain: 18P13</strain>
    </source>
</reference>